<dbReference type="EMBL" id="NEVH01026386">
    <property type="protein sequence ID" value="PNF14384.1"/>
    <property type="molecule type" value="Genomic_DNA"/>
</dbReference>
<feature type="domain" description="CHK kinase-like" evidence="1">
    <location>
        <begin position="176"/>
        <end position="365"/>
    </location>
</feature>
<dbReference type="SUPFAM" id="SSF56112">
    <property type="entry name" value="Protein kinase-like (PK-like)"/>
    <property type="match status" value="1"/>
</dbReference>
<organism evidence="2 3">
    <name type="scientific">Cryptotermes secundus</name>
    <dbReference type="NCBI Taxonomy" id="105785"/>
    <lineage>
        <taxon>Eukaryota</taxon>
        <taxon>Metazoa</taxon>
        <taxon>Ecdysozoa</taxon>
        <taxon>Arthropoda</taxon>
        <taxon>Hexapoda</taxon>
        <taxon>Insecta</taxon>
        <taxon>Pterygota</taxon>
        <taxon>Neoptera</taxon>
        <taxon>Polyneoptera</taxon>
        <taxon>Dictyoptera</taxon>
        <taxon>Blattodea</taxon>
        <taxon>Blattoidea</taxon>
        <taxon>Termitoidae</taxon>
        <taxon>Kalotermitidae</taxon>
        <taxon>Cryptotermitinae</taxon>
        <taxon>Cryptotermes</taxon>
    </lineage>
</organism>
<evidence type="ECO:0000313" key="3">
    <source>
        <dbReference type="Proteomes" id="UP000235965"/>
    </source>
</evidence>
<dbReference type="Proteomes" id="UP000235965">
    <property type="component" value="Unassembled WGS sequence"/>
</dbReference>
<dbReference type="PANTHER" id="PTHR11012:SF58">
    <property type="entry name" value="CHK KINASE-LIKE DOMAIN-CONTAINING PROTEIN"/>
    <property type="match status" value="1"/>
</dbReference>
<evidence type="ECO:0000259" key="1">
    <source>
        <dbReference type="SMART" id="SM00587"/>
    </source>
</evidence>
<evidence type="ECO:0000313" key="2">
    <source>
        <dbReference type="EMBL" id="PNF14384.1"/>
    </source>
</evidence>
<dbReference type="SMART" id="SM00587">
    <property type="entry name" value="CHK"/>
    <property type="match status" value="1"/>
</dbReference>
<keyword evidence="3" id="KW-1185">Reference proteome</keyword>
<dbReference type="InParanoid" id="A0A2J7PDG9"/>
<accession>A0A2J7PDG9</accession>
<dbReference type="AlphaFoldDB" id="A0A2J7PDG9"/>
<reference evidence="2 3" key="1">
    <citation type="submission" date="2017-12" db="EMBL/GenBank/DDBJ databases">
        <title>Hemimetabolous genomes reveal molecular basis of termite eusociality.</title>
        <authorList>
            <person name="Harrison M.C."/>
            <person name="Jongepier E."/>
            <person name="Robertson H.M."/>
            <person name="Arning N."/>
            <person name="Bitard-Feildel T."/>
            <person name="Chao H."/>
            <person name="Childers C.P."/>
            <person name="Dinh H."/>
            <person name="Doddapaneni H."/>
            <person name="Dugan S."/>
            <person name="Gowin J."/>
            <person name="Greiner C."/>
            <person name="Han Y."/>
            <person name="Hu H."/>
            <person name="Hughes D.S.T."/>
            <person name="Huylmans A.-K."/>
            <person name="Kemena C."/>
            <person name="Kremer L.P.M."/>
            <person name="Lee S.L."/>
            <person name="Lopez-Ezquerra A."/>
            <person name="Mallet L."/>
            <person name="Monroy-Kuhn J.M."/>
            <person name="Moser A."/>
            <person name="Murali S.C."/>
            <person name="Muzny D.M."/>
            <person name="Otani S."/>
            <person name="Piulachs M.-D."/>
            <person name="Poelchau M."/>
            <person name="Qu J."/>
            <person name="Schaub F."/>
            <person name="Wada-Katsumata A."/>
            <person name="Worley K.C."/>
            <person name="Xie Q."/>
            <person name="Ylla G."/>
            <person name="Poulsen M."/>
            <person name="Gibbs R.A."/>
            <person name="Schal C."/>
            <person name="Richards S."/>
            <person name="Belles X."/>
            <person name="Korb J."/>
            <person name="Bornberg-Bauer E."/>
        </authorList>
    </citation>
    <scope>NUCLEOTIDE SEQUENCE [LARGE SCALE GENOMIC DNA]</scope>
    <source>
        <tissue evidence="2">Whole body</tissue>
    </source>
</reference>
<sequence length="439" mass="48797">MSDSEEDSYDWETPVTSEWLEAILASYHQQELHHSSGGCSGGDDDEESGAELRVSIGEFSVGPGCDAGECVLSDILAVKVQYQVSPGTPDTRSLSLIVKLLPHDPFSRYFVTEAQFDLREIKFYTQVVPELEQFQRRCLPADTPPLEIPIPRCYHARYTQGKDSPDSSPTPTESVLVLENLKSRGFQGADFSRGLTLRQAESALEAVARLHALSLALKVKEGRPLAERYPFLFQTAKATDSYQQLVERGLPQLARFLEKRPGLEDILECLLTLRPKTKELIAALLAPEEPLALITHTDFWCNNLLFRDDDLCSCAVLDWQMVTYSRPTNDVALLLISSLPTELRRRHTTSLLDGYWAALTDSAVRLGVDVEGDLGHSRVALGEDYRRSQLLALLLCIGSVDVALGDPLTEQRLLDVLQDLHKDGVLSYDIIKTAAQGKL</sequence>
<dbReference type="InterPro" id="IPR011009">
    <property type="entry name" value="Kinase-like_dom_sf"/>
</dbReference>
<proteinExistence type="predicted"/>
<name>A0A2J7PDG9_9NEOP</name>
<dbReference type="InterPro" id="IPR015897">
    <property type="entry name" value="CHK_kinase-like"/>
</dbReference>
<dbReference type="Gene3D" id="3.90.1200.10">
    <property type="match status" value="1"/>
</dbReference>
<dbReference type="OrthoDB" id="191037at2759"/>
<dbReference type="EMBL" id="NEVH01026386">
    <property type="protein sequence ID" value="PNF14385.1"/>
    <property type="molecule type" value="Genomic_DNA"/>
</dbReference>
<dbReference type="Pfam" id="PF02958">
    <property type="entry name" value="EcKL"/>
    <property type="match status" value="1"/>
</dbReference>
<gene>
    <name evidence="2" type="ORF">B7P43_G01693</name>
</gene>
<dbReference type="InterPro" id="IPR004119">
    <property type="entry name" value="EcKL"/>
</dbReference>
<protein>
    <recommendedName>
        <fullName evidence="1">CHK kinase-like domain-containing protein</fullName>
    </recommendedName>
</protein>
<dbReference type="PANTHER" id="PTHR11012">
    <property type="entry name" value="PROTEIN KINASE-LIKE DOMAIN-CONTAINING"/>
    <property type="match status" value="1"/>
</dbReference>
<comment type="caution">
    <text evidence="2">The sequence shown here is derived from an EMBL/GenBank/DDBJ whole genome shotgun (WGS) entry which is preliminary data.</text>
</comment>